<protein>
    <submittedName>
        <fullName evidence="7">Arylsulfatase</fullName>
    </submittedName>
</protein>
<keyword evidence="4" id="KW-0106">Calcium</keyword>
<organism evidence="7 8">
    <name type="scientific">Chitinophaga japonensis</name>
    <name type="common">Flexibacter japonensis</name>
    <dbReference type="NCBI Taxonomy" id="104662"/>
    <lineage>
        <taxon>Bacteria</taxon>
        <taxon>Pseudomonadati</taxon>
        <taxon>Bacteroidota</taxon>
        <taxon>Chitinophagia</taxon>
        <taxon>Chitinophagales</taxon>
        <taxon>Chitinophagaceae</taxon>
        <taxon>Chitinophaga</taxon>
    </lineage>
</organism>
<reference evidence="7 8" key="1">
    <citation type="journal article" date="2013" name="Stand. Genomic Sci.">
        <title>Genomic Encyclopedia of Type Strains, Phase I: The one thousand microbial genomes (KMG-I) project.</title>
        <authorList>
            <person name="Kyrpides N.C."/>
            <person name="Woyke T."/>
            <person name="Eisen J.A."/>
            <person name="Garrity G."/>
            <person name="Lilburn T.G."/>
            <person name="Beck B.J."/>
            <person name="Whitman W.B."/>
            <person name="Hugenholtz P."/>
            <person name="Klenk H.P."/>
        </authorList>
    </citation>
    <scope>NUCLEOTIDE SEQUENCE [LARGE SCALE GENOMIC DNA]</scope>
    <source>
        <strain evidence="7 8">DSM 13484</strain>
    </source>
</reference>
<keyword evidence="2" id="KW-0479">Metal-binding</keyword>
<dbReference type="RefSeq" id="WP_145716889.1">
    <property type="nucleotide sequence ID" value="NZ_BAAAFY010000004.1"/>
</dbReference>
<evidence type="ECO:0000259" key="6">
    <source>
        <dbReference type="Pfam" id="PF00884"/>
    </source>
</evidence>
<dbReference type="InterPro" id="IPR050738">
    <property type="entry name" value="Sulfatase"/>
</dbReference>
<name>A0A562SZY5_CHIJA</name>
<dbReference type="OrthoDB" id="9803751at2"/>
<dbReference type="PANTHER" id="PTHR42693:SF53">
    <property type="entry name" value="ENDO-4-O-SULFATASE"/>
    <property type="match status" value="1"/>
</dbReference>
<dbReference type="Pfam" id="PF00884">
    <property type="entry name" value="Sulfatase"/>
    <property type="match status" value="1"/>
</dbReference>
<dbReference type="PANTHER" id="PTHR42693">
    <property type="entry name" value="ARYLSULFATASE FAMILY MEMBER"/>
    <property type="match status" value="1"/>
</dbReference>
<feature type="chain" id="PRO_5021933697" evidence="5">
    <location>
        <begin position="19"/>
        <end position="530"/>
    </location>
</feature>
<evidence type="ECO:0000313" key="8">
    <source>
        <dbReference type="Proteomes" id="UP000316778"/>
    </source>
</evidence>
<dbReference type="Gene3D" id="3.40.720.10">
    <property type="entry name" value="Alkaline Phosphatase, subunit A"/>
    <property type="match status" value="1"/>
</dbReference>
<gene>
    <name evidence="7" type="ORF">LX66_4066</name>
</gene>
<dbReference type="AlphaFoldDB" id="A0A562SZY5"/>
<dbReference type="CDD" id="cd16025">
    <property type="entry name" value="PAS_like"/>
    <property type="match status" value="1"/>
</dbReference>
<evidence type="ECO:0000256" key="1">
    <source>
        <dbReference type="ARBA" id="ARBA00008779"/>
    </source>
</evidence>
<comment type="similarity">
    <text evidence="1">Belongs to the sulfatase family.</text>
</comment>
<dbReference type="GO" id="GO:0004065">
    <property type="term" value="F:arylsulfatase activity"/>
    <property type="evidence" value="ECO:0007669"/>
    <property type="project" value="TreeGrafter"/>
</dbReference>
<dbReference type="Proteomes" id="UP000316778">
    <property type="component" value="Unassembled WGS sequence"/>
</dbReference>
<dbReference type="PROSITE" id="PS00149">
    <property type="entry name" value="SULFATASE_2"/>
    <property type="match status" value="1"/>
</dbReference>
<dbReference type="Gene3D" id="3.30.1120.10">
    <property type="match status" value="1"/>
</dbReference>
<evidence type="ECO:0000256" key="4">
    <source>
        <dbReference type="ARBA" id="ARBA00022837"/>
    </source>
</evidence>
<comment type="caution">
    <text evidence="7">The sequence shown here is derived from an EMBL/GenBank/DDBJ whole genome shotgun (WGS) entry which is preliminary data.</text>
</comment>
<dbReference type="EMBL" id="VLLG01000004">
    <property type="protein sequence ID" value="TWI86802.1"/>
    <property type="molecule type" value="Genomic_DNA"/>
</dbReference>
<evidence type="ECO:0000256" key="3">
    <source>
        <dbReference type="ARBA" id="ARBA00022801"/>
    </source>
</evidence>
<dbReference type="GO" id="GO:0046872">
    <property type="term" value="F:metal ion binding"/>
    <property type="evidence" value="ECO:0007669"/>
    <property type="project" value="UniProtKB-KW"/>
</dbReference>
<feature type="domain" description="Sulfatase N-terminal" evidence="6">
    <location>
        <begin position="25"/>
        <end position="423"/>
    </location>
</feature>
<feature type="signal peptide" evidence="5">
    <location>
        <begin position="1"/>
        <end position="18"/>
    </location>
</feature>
<dbReference type="InterPro" id="IPR000917">
    <property type="entry name" value="Sulfatase_N"/>
</dbReference>
<sequence length="530" mass="59539">MKLPLLLCLILFAQYAAAQGQTQRPNIILIMADDMGYSDIGCYGSEIPTPNLDTLAAGGLRFSQFYNTSRCCPTRASLLTGLFPHQTGVGHMSEDPGSRKNGRDIHDWGTPGYKGYLNRHCVTIAEVLKTAGYHTYMAGKWHLGYHEKEKWPLQRGFEKYYGILAGASSYLKPQGGRGLSYNNEKLPPPEGDYYTTDAFTDSAVQFLDKREDDTPFFLYLAYNAPHWPLHAKEEDIRLFRNRYAIGWDTVRARRYRKQLQMGLIQKEWGFSARDAGVRPWEQLSAAEKQRGIYRMAVYAAQVKCIDDNIGKLLAFLKGKDLYDNTLIIFLSDNGACAETYDELGSRPDSLINDPDFSGPVSYGMGWANASNTPFRKWKNRAEEGGISAPFIMHWPGGITAKNRIVSTPAHLVDVMPTVLSVTGAAYPATFHGGQSIYPLTGYSLQPAFTGGALQQHPYMYWEHENNAAIRKGNWKAVGALKNNTWTLYDLAKDRAEMHNLAAEHPDLLKALKAQWHQWAEGNFVLPKKEP</sequence>
<accession>A0A562SZY5</accession>
<dbReference type="InterPro" id="IPR024607">
    <property type="entry name" value="Sulfatase_CS"/>
</dbReference>
<dbReference type="FunFam" id="3.40.720.10:FF:000047">
    <property type="entry name" value="Arylsulfatase"/>
    <property type="match status" value="1"/>
</dbReference>
<evidence type="ECO:0000313" key="7">
    <source>
        <dbReference type="EMBL" id="TWI86802.1"/>
    </source>
</evidence>
<dbReference type="InterPro" id="IPR017850">
    <property type="entry name" value="Alkaline_phosphatase_core_sf"/>
</dbReference>
<keyword evidence="5" id="KW-0732">Signal</keyword>
<keyword evidence="8" id="KW-1185">Reference proteome</keyword>
<evidence type="ECO:0000256" key="5">
    <source>
        <dbReference type="SAM" id="SignalP"/>
    </source>
</evidence>
<evidence type="ECO:0000256" key="2">
    <source>
        <dbReference type="ARBA" id="ARBA00022723"/>
    </source>
</evidence>
<dbReference type="SUPFAM" id="SSF53649">
    <property type="entry name" value="Alkaline phosphatase-like"/>
    <property type="match status" value="1"/>
</dbReference>
<keyword evidence="3" id="KW-0378">Hydrolase</keyword>
<proteinExistence type="inferred from homology"/>